<dbReference type="Proteomes" id="UP000635278">
    <property type="component" value="Unassembled WGS sequence"/>
</dbReference>
<evidence type="ECO:0000313" key="2">
    <source>
        <dbReference type="Proteomes" id="UP000635278"/>
    </source>
</evidence>
<dbReference type="Gene3D" id="2.40.50.230">
    <property type="entry name" value="Gp5 N-terminal domain"/>
    <property type="match status" value="1"/>
</dbReference>
<sequence>MKHIRGALDMMMHSHTNRIGRAGFGVVSAVDPSSGLVKVRLPPANTETGWICDAAISVGTATCYVPSEVRNHVLVETAQGDGDNYVVVARVFDAITPPVKFSCLENNVLSPGEFGIKIGETELAITSDGVMFKGKLSVDGDISVSGDVNIAGISFVQHVHGGVQAGESMTETPEKL</sequence>
<organism evidence="1 2">
    <name type="scientific">Acetobacter musti</name>
    <dbReference type="NCBI Taxonomy" id="864732"/>
    <lineage>
        <taxon>Bacteria</taxon>
        <taxon>Pseudomonadati</taxon>
        <taxon>Pseudomonadota</taxon>
        <taxon>Alphaproteobacteria</taxon>
        <taxon>Acetobacterales</taxon>
        <taxon>Acetobacteraceae</taxon>
        <taxon>Acetobacter</taxon>
    </lineage>
</organism>
<keyword evidence="2" id="KW-1185">Reference proteome</keyword>
<gene>
    <name evidence="1" type="ORF">GOB93_07405</name>
</gene>
<dbReference type="EMBL" id="WOTB01000007">
    <property type="protein sequence ID" value="NHN84471.1"/>
    <property type="molecule type" value="Genomic_DNA"/>
</dbReference>
<reference evidence="1 2" key="1">
    <citation type="journal article" date="2020" name="Int. J. Syst. Evol. Microbiol.">
        <title>Novel acetic acid bacteria from cider fermentations: Acetobacter conturbans sp. nov. and Acetobacter fallax sp. nov.</title>
        <authorList>
            <person name="Sombolestani A.S."/>
            <person name="Cleenwerck I."/>
            <person name="Cnockaert M."/>
            <person name="Borremans W."/>
            <person name="Wieme A.D."/>
            <person name="De Vuyst L."/>
            <person name="Vandamme P."/>
        </authorList>
    </citation>
    <scope>NUCLEOTIDE SEQUENCE [LARGE SCALE GENOMIC DNA]</scope>
    <source>
        <strain evidence="1 2">LMG 30640</strain>
    </source>
</reference>
<accession>A0ABX0JPP2</accession>
<name>A0ABX0JPP2_9PROT</name>
<evidence type="ECO:0008006" key="3">
    <source>
        <dbReference type="Google" id="ProtNLM"/>
    </source>
</evidence>
<proteinExistence type="predicted"/>
<protein>
    <recommendedName>
        <fullName evidence="3">Baseplate assembly protein</fullName>
    </recommendedName>
</protein>
<dbReference type="InterPro" id="IPR044033">
    <property type="entry name" value="GpV-like_apex"/>
</dbReference>
<dbReference type="Pfam" id="PF18946">
    <property type="entry name" value="Apex"/>
    <property type="match status" value="1"/>
</dbReference>
<dbReference type="InterPro" id="IPR037026">
    <property type="entry name" value="Vgr_OB-fold_dom_sf"/>
</dbReference>
<dbReference type="RefSeq" id="WP_173582860.1">
    <property type="nucleotide sequence ID" value="NZ_WOTB01000007.1"/>
</dbReference>
<comment type="caution">
    <text evidence="1">The sequence shown here is derived from an EMBL/GenBank/DDBJ whole genome shotgun (WGS) entry which is preliminary data.</text>
</comment>
<evidence type="ECO:0000313" key="1">
    <source>
        <dbReference type="EMBL" id="NHN84471.1"/>
    </source>
</evidence>